<reference evidence="12 13" key="1">
    <citation type="journal article" date="2014" name="Int. J. Syst. Evol. Microbiol.">
        <title>Arthrobacter pityocampae sp. nov., isolated from Thaumetopoea pityocampa (Lep., Thaumetopoeidae).</title>
        <authorList>
            <person name="Ince I.A."/>
            <person name="Demirbag Z."/>
            <person name="Kati H."/>
        </authorList>
    </citation>
    <scope>NUCLEOTIDE SEQUENCE [LARGE SCALE GENOMIC DNA]</scope>
    <source>
        <strain evidence="12 13">Tp2</strain>
    </source>
</reference>
<dbReference type="Pfam" id="PF01061">
    <property type="entry name" value="ABC2_membrane"/>
    <property type="match status" value="1"/>
</dbReference>
<comment type="similarity">
    <text evidence="2 10">Belongs to the ABC-2 integral membrane protein family.</text>
</comment>
<keyword evidence="8 10" id="KW-0472">Membrane</keyword>
<dbReference type="EMBL" id="PRKW01000001">
    <property type="protein sequence ID" value="PPB50783.1"/>
    <property type="molecule type" value="Genomic_DNA"/>
</dbReference>
<dbReference type="InterPro" id="IPR000412">
    <property type="entry name" value="ABC_2_transport"/>
</dbReference>
<dbReference type="GO" id="GO:0046677">
    <property type="term" value="P:response to antibiotic"/>
    <property type="evidence" value="ECO:0007669"/>
    <property type="project" value="UniProtKB-KW"/>
</dbReference>
<accession>A0A2S5J1W5</accession>
<keyword evidence="5" id="KW-0997">Cell inner membrane</keyword>
<dbReference type="InterPro" id="IPR047817">
    <property type="entry name" value="ABC2_TM_bact-type"/>
</dbReference>
<feature type="domain" description="ABC transmembrane type-2" evidence="11">
    <location>
        <begin position="37"/>
        <end position="272"/>
    </location>
</feature>
<feature type="transmembrane region" description="Helical" evidence="10">
    <location>
        <begin position="149"/>
        <end position="175"/>
    </location>
</feature>
<comment type="caution">
    <text evidence="12">The sequence shown here is derived from an EMBL/GenBank/DDBJ whole genome shotgun (WGS) entry which is preliminary data.</text>
</comment>
<dbReference type="PANTHER" id="PTHR30413:SF8">
    <property type="entry name" value="TRANSPORT PERMEASE PROTEIN"/>
    <property type="match status" value="1"/>
</dbReference>
<dbReference type="PROSITE" id="PS51012">
    <property type="entry name" value="ABC_TM2"/>
    <property type="match status" value="1"/>
</dbReference>
<organism evidence="12 13">
    <name type="scientific">Arthrobacter pityocampae</name>
    <dbReference type="NCBI Taxonomy" id="547334"/>
    <lineage>
        <taxon>Bacteria</taxon>
        <taxon>Bacillati</taxon>
        <taxon>Actinomycetota</taxon>
        <taxon>Actinomycetes</taxon>
        <taxon>Micrococcales</taxon>
        <taxon>Micrococcaceae</taxon>
        <taxon>Arthrobacter</taxon>
    </lineage>
</organism>
<evidence type="ECO:0000256" key="4">
    <source>
        <dbReference type="ARBA" id="ARBA00022475"/>
    </source>
</evidence>
<dbReference type="RefSeq" id="WP_104120047.1">
    <property type="nucleotide sequence ID" value="NZ_PRKW01000001.1"/>
</dbReference>
<feature type="transmembrane region" description="Helical" evidence="10">
    <location>
        <begin position="209"/>
        <end position="229"/>
    </location>
</feature>
<evidence type="ECO:0000313" key="12">
    <source>
        <dbReference type="EMBL" id="PPB50783.1"/>
    </source>
</evidence>
<feature type="transmembrane region" description="Helical" evidence="10">
    <location>
        <begin position="47"/>
        <end position="63"/>
    </location>
</feature>
<dbReference type="PRINTS" id="PR00164">
    <property type="entry name" value="ABC2TRNSPORT"/>
</dbReference>
<feature type="transmembrane region" description="Helical" evidence="10">
    <location>
        <begin position="70"/>
        <end position="91"/>
    </location>
</feature>
<evidence type="ECO:0000256" key="5">
    <source>
        <dbReference type="ARBA" id="ARBA00022519"/>
    </source>
</evidence>
<dbReference type="Proteomes" id="UP000239297">
    <property type="component" value="Unassembled WGS sequence"/>
</dbReference>
<dbReference type="PANTHER" id="PTHR30413">
    <property type="entry name" value="INNER MEMBRANE TRANSPORT PERMEASE"/>
    <property type="match status" value="1"/>
</dbReference>
<evidence type="ECO:0000256" key="6">
    <source>
        <dbReference type="ARBA" id="ARBA00022692"/>
    </source>
</evidence>
<feature type="transmembrane region" description="Helical" evidence="10">
    <location>
        <begin position="249"/>
        <end position="269"/>
    </location>
</feature>
<keyword evidence="9" id="KW-0046">Antibiotic resistance</keyword>
<evidence type="ECO:0000259" key="11">
    <source>
        <dbReference type="PROSITE" id="PS51012"/>
    </source>
</evidence>
<evidence type="ECO:0000256" key="1">
    <source>
        <dbReference type="ARBA" id="ARBA00004429"/>
    </source>
</evidence>
<evidence type="ECO:0000256" key="2">
    <source>
        <dbReference type="ARBA" id="ARBA00007783"/>
    </source>
</evidence>
<keyword evidence="4 10" id="KW-1003">Cell membrane</keyword>
<gene>
    <name evidence="12" type="ORF">C4K88_02610</name>
</gene>
<feature type="transmembrane region" description="Helical" evidence="10">
    <location>
        <begin position="111"/>
        <end position="137"/>
    </location>
</feature>
<dbReference type="InterPro" id="IPR013525">
    <property type="entry name" value="ABC2_TM"/>
</dbReference>
<name>A0A2S5J1W5_9MICC</name>
<sequence>MQIPGAGGGLGAVLKNRFLLRLLVRKEIHVRYRGSILGLLWSYLKPLLQFSVYYVALGIFLDLQGTTENYAIYLFSGIVLINFFTEAFGNATRSIVENRDLIKKIYLPRELFPMSAVWVSAVHFFPQLLVLAGACLIVGWRPDVLQLSLALVGFLIVACLAAGLGLLFGAVNVYFRDAENLVDMILMVVTWASPVLYSWILVSDALGPWFFLYQLNPMTVAVELFHLGFWVPTLEDTTGPALMPDLLGLWVPIAAVLSLVVLFIGQFVFRRLSVNFAQEL</sequence>
<dbReference type="AlphaFoldDB" id="A0A2S5J1W5"/>
<dbReference type="OrthoDB" id="9789409at2"/>
<evidence type="ECO:0000256" key="10">
    <source>
        <dbReference type="RuleBase" id="RU361157"/>
    </source>
</evidence>
<feature type="transmembrane region" description="Helical" evidence="10">
    <location>
        <begin position="181"/>
        <end position="202"/>
    </location>
</feature>
<evidence type="ECO:0000256" key="9">
    <source>
        <dbReference type="ARBA" id="ARBA00023251"/>
    </source>
</evidence>
<comment type="subcellular location">
    <subcellularLocation>
        <location evidence="1">Cell inner membrane</location>
        <topology evidence="1">Multi-pass membrane protein</topology>
    </subcellularLocation>
    <subcellularLocation>
        <location evidence="10">Cell membrane</location>
        <topology evidence="10">Multi-pass membrane protein</topology>
    </subcellularLocation>
</comment>
<protein>
    <recommendedName>
        <fullName evidence="10">Transport permease protein</fullName>
    </recommendedName>
</protein>
<evidence type="ECO:0000256" key="3">
    <source>
        <dbReference type="ARBA" id="ARBA00022448"/>
    </source>
</evidence>
<keyword evidence="7 10" id="KW-1133">Transmembrane helix</keyword>
<proteinExistence type="inferred from homology"/>
<dbReference type="GO" id="GO:0140359">
    <property type="term" value="F:ABC-type transporter activity"/>
    <property type="evidence" value="ECO:0007669"/>
    <property type="project" value="InterPro"/>
</dbReference>
<evidence type="ECO:0000313" key="13">
    <source>
        <dbReference type="Proteomes" id="UP000239297"/>
    </source>
</evidence>
<keyword evidence="6 10" id="KW-0812">Transmembrane</keyword>
<keyword evidence="3 10" id="KW-0813">Transport</keyword>
<keyword evidence="13" id="KW-1185">Reference proteome</keyword>
<dbReference type="GO" id="GO:0015920">
    <property type="term" value="P:lipopolysaccharide transport"/>
    <property type="evidence" value="ECO:0007669"/>
    <property type="project" value="TreeGrafter"/>
</dbReference>
<evidence type="ECO:0000256" key="7">
    <source>
        <dbReference type="ARBA" id="ARBA00022989"/>
    </source>
</evidence>
<dbReference type="GO" id="GO:0043190">
    <property type="term" value="C:ATP-binding cassette (ABC) transporter complex"/>
    <property type="evidence" value="ECO:0007669"/>
    <property type="project" value="InterPro"/>
</dbReference>
<evidence type="ECO:0000256" key="8">
    <source>
        <dbReference type="ARBA" id="ARBA00023136"/>
    </source>
</evidence>